<dbReference type="PANTHER" id="PTHR30518">
    <property type="entry name" value="ENDOLYTIC MUREIN TRANSGLYCOSYLASE"/>
    <property type="match status" value="1"/>
</dbReference>
<gene>
    <name evidence="7 8" type="primary">mltG</name>
    <name evidence="8" type="ORF">GT747_05845</name>
    <name evidence="9" type="ORF">SAMN05444424_2668</name>
</gene>
<accession>A0AAQ1RWY3</accession>
<feature type="site" description="Important for catalytic activity" evidence="7">
    <location>
        <position position="239"/>
    </location>
</feature>
<dbReference type="GO" id="GO:0009252">
    <property type="term" value="P:peptidoglycan biosynthetic process"/>
    <property type="evidence" value="ECO:0007669"/>
    <property type="project" value="UniProtKB-UniRule"/>
</dbReference>
<dbReference type="RefSeq" id="WP_021658628.1">
    <property type="nucleotide sequence ID" value="NZ_FQVY01000005.1"/>
</dbReference>
<comment type="function">
    <text evidence="7">Functions as a peptidoglycan terminase that cleaves nascent peptidoglycan strands endolytically to terminate their elongation.</text>
</comment>
<evidence type="ECO:0000256" key="3">
    <source>
        <dbReference type="ARBA" id="ARBA00022989"/>
    </source>
</evidence>
<comment type="catalytic activity">
    <reaction evidence="7">
        <text>a peptidoglycan chain = a peptidoglycan chain with N-acetyl-1,6-anhydromuramyl-[peptide] at the reducing end + a peptidoglycan chain with N-acetylglucosamine at the non-reducing end.</text>
        <dbReference type="EC" id="4.2.2.29"/>
    </reaction>
</comment>
<dbReference type="GO" id="GO:0005886">
    <property type="term" value="C:plasma membrane"/>
    <property type="evidence" value="ECO:0007669"/>
    <property type="project" value="UniProtKB-UniRule"/>
</dbReference>
<dbReference type="Gene3D" id="3.30.1490.480">
    <property type="entry name" value="Endolytic murein transglycosylase"/>
    <property type="match status" value="2"/>
</dbReference>
<dbReference type="InterPro" id="IPR003770">
    <property type="entry name" value="MLTG-like"/>
</dbReference>
<dbReference type="EMBL" id="FQVY01000005">
    <property type="protein sequence ID" value="SHG55296.1"/>
    <property type="molecule type" value="Genomic_DNA"/>
</dbReference>
<evidence type="ECO:0000256" key="6">
    <source>
        <dbReference type="ARBA" id="ARBA00023316"/>
    </source>
</evidence>
<dbReference type="PANTHER" id="PTHR30518:SF2">
    <property type="entry name" value="ENDOLYTIC MUREIN TRANSGLYCOSYLASE"/>
    <property type="match status" value="1"/>
</dbReference>
<evidence type="ECO:0000256" key="4">
    <source>
        <dbReference type="ARBA" id="ARBA00023136"/>
    </source>
</evidence>
<organism evidence="9 10">
    <name type="scientific">Bittarella massiliensis</name>
    <name type="common">ex Durand et al. 2017</name>
    <dbReference type="NCBI Taxonomy" id="1720313"/>
    <lineage>
        <taxon>Bacteria</taxon>
        <taxon>Bacillati</taxon>
        <taxon>Bacillota</taxon>
        <taxon>Clostridia</taxon>
        <taxon>Eubacteriales</taxon>
        <taxon>Oscillospiraceae</taxon>
        <taxon>Bittarella (ex Durand et al. 2017)</taxon>
    </lineage>
</organism>
<keyword evidence="1 7" id="KW-1003">Cell membrane</keyword>
<keyword evidence="6 7" id="KW-0961">Cell wall biogenesis/degradation</keyword>
<dbReference type="Pfam" id="PF02618">
    <property type="entry name" value="YceG"/>
    <property type="match status" value="1"/>
</dbReference>
<proteinExistence type="inferred from homology"/>
<comment type="caution">
    <text evidence="9">The sequence shown here is derived from an EMBL/GenBank/DDBJ whole genome shotgun (WGS) entry which is preliminary data.</text>
</comment>
<keyword evidence="11" id="KW-1185">Reference proteome</keyword>
<keyword evidence="5 7" id="KW-0456">Lyase</keyword>
<sequence>MEHLNKQTAGKKKKTLLIVAIALAALLLIAGGLGLYAASEIGGWGGDDSQLVTVTVEKGVSTAAIASALKEEGVIGSKTLFRLYSKLNGGDGTYQFGNHELPKKAAYKDVIAALQQTAINENVATVTIPEGYSLPQIAAALEEAGVCKGDDFLQALQTGRFEGSFEAEVSDSPLKILKMEGYCFPDTYQFEKGSDPAAVAQTMLAHFDSQITAEMRARMDELGMSLEETVTLASIIQKESFTNEDMKQVSGVFHNRLAAGSSLPMLQSDVTIVFLRAYDAYGIPYTEEQSEAYNTYTVTGLPIGPVACPGKAALEAALWPASHDYYYFVTDADNNYLYAKTYPEHQKNVAQADATRGK</sequence>
<dbReference type="Proteomes" id="UP000184089">
    <property type="component" value="Unassembled WGS sequence"/>
</dbReference>
<dbReference type="Proteomes" id="UP000474718">
    <property type="component" value="Unassembled WGS sequence"/>
</dbReference>
<dbReference type="HAMAP" id="MF_02065">
    <property type="entry name" value="MltG"/>
    <property type="match status" value="1"/>
</dbReference>
<evidence type="ECO:0000313" key="8">
    <source>
        <dbReference type="EMBL" id="MZL69291.1"/>
    </source>
</evidence>
<dbReference type="EC" id="4.2.2.29" evidence="7"/>
<dbReference type="GO" id="GO:0071555">
    <property type="term" value="P:cell wall organization"/>
    <property type="evidence" value="ECO:0007669"/>
    <property type="project" value="UniProtKB-KW"/>
</dbReference>
<dbReference type="AlphaFoldDB" id="A0AAQ1RWY3"/>
<dbReference type="GO" id="GO:0008932">
    <property type="term" value="F:lytic endotransglycosylase activity"/>
    <property type="evidence" value="ECO:0007669"/>
    <property type="project" value="UniProtKB-UniRule"/>
</dbReference>
<keyword evidence="3 7" id="KW-1133">Transmembrane helix</keyword>
<name>A0AAQ1RWY3_9FIRM</name>
<evidence type="ECO:0000256" key="1">
    <source>
        <dbReference type="ARBA" id="ARBA00022475"/>
    </source>
</evidence>
<evidence type="ECO:0000256" key="7">
    <source>
        <dbReference type="HAMAP-Rule" id="MF_02065"/>
    </source>
</evidence>
<evidence type="ECO:0000256" key="2">
    <source>
        <dbReference type="ARBA" id="ARBA00022692"/>
    </source>
</evidence>
<reference evidence="9" key="2">
    <citation type="submission" date="2016-11" db="EMBL/GenBank/DDBJ databases">
        <authorList>
            <person name="Varghese N."/>
            <person name="Submissions S."/>
        </authorList>
    </citation>
    <scope>NUCLEOTIDE SEQUENCE</scope>
    <source>
        <strain evidence="9">DSM 4029</strain>
    </source>
</reference>
<reference evidence="8 11" key="3">
    <citation type="journal article" date="2019" name="Nat. Med.">
        <title>A library of human gut bacterial isolates paired with longitudinal multiomics data enables mechanistic microbiome research.</title>
        <authorList>
            <person name="Poyet M."/>
            <person name="Groussin M."/>
            <person name="Gibbons S.M."/>
            <person name="Avila-Pacheco J."/>
            <person name="Jiang X."/>
            <person name="Kearney S.M."/>
            <person name="Perrotta A.R."/>
            <person name="Berdy B."/>
            <person name="Zhao S."/>
            <person name="Lieberman T.D."/>
            <person name="Swanson P.K."/>
            <person name="Smith M."/>
            <person name="Roesemann S."/>
            <person name="Alexander J.E."/>
            <person name="Rich S.A."/>
            <person name="Livny J."/>
            <person name="Vlamakis H."/>
            <person name="Clish C."/>
            <person name="Bullock K."/>
            <person name="Deik A."/>
            <person name="Scott J."/>
            <person name="Pierce K.A."/>
            <person name="Xavier R.J."/>
            <person name="Alm E.J."/>
        </authorList>
    </citation>
    <scope>NUCLEOTIDE SEQUENCE [LARGE SCALE GENOMIC DNA]</scope>
    <source>
        <strain evidence="8 11">BIOML-A2</strain>
    </source>
</reference>
<protein>
    <recommendedName>
        <fullName evidence="7">Endolytic murein transglycosylase</fullName>
        <ecNumber evidence="7">4.2.2.29</ecNumber>
    </recommendedName>
    <alternativeName>
        <fullName evidence="7">Peptidoglycan lytic transglycosylase</fullName>
    </alternativeName>
    <alternativeName>
        <fullName evidence="7">Peptidoglycan polymerization terminase</fullName>
    </alternativeName>
</protein>
<evidence type="ECO:0000256" key="5">
    <source>
        <dbReference type="ARBA" id="ARBA00023239"/>
    </source>
</evidence>
<keyword evidence="4 7" id="KW-0472">Membrane</keyword>
<dbReference type="EMBL" id="WWVX01000003">
    <property type="protein sequence ID" value="MZL69291.1"/>
    <property type="molecule type" value="Genomic_DNA"/>
</dbReference>
<reference evidence="10" key="1">
    <citation type="submission" date="2016-11" db="EMBL/GenBank/DDBJ databases">
        <authorList>
            <person name="Jaros S."/>
            <person name="Januszkiewicz K."/>
            <person name="Wedrychowicz H."/>
        </authorList>
    </citation>
    <scope>NUCLEOTIDE SEQUENCE [LARGE SCALE GENOMIC DNA]</scope>
    <source>
        <strain evidence="10">DSM 4029</strain>
    </source>
</reference>
<evidence type="ECO:0000313" key="11">
    <source>
        <dbReference type="Proteomes" id="UP000474718"/>
    </source>
</evidence>
<keyword evidence="2 7" id="KW-0812">Transmembrane</keyword>
<dbReference type="NCBIfam" id="TIGR00247">
    <property type="entry name" value="endolytic transglycosylase MltG"/>
    <property type="match status" value="1"/>
</dbReference>
<evidence type="ECO:0000313" key="10">
    <source>
        <dbReference type="Proteomes" id="UP000184089"/>
    </source>
</evidence>
<evidence type="ECO:0000313" key="9">
    <source>
        <dbReference type="EMBL" id="SHG55296.1"/>
    </source>
</evidence>
<comment type="similarity">
    <text evidence="7">Belongs to the transglycosylase MltG family.</text>
</comment>